<gene>
    <name evidence="10" type="primary">LOC108266382</name>
</gene>
<dbReference type="InterPro" id="IPR011124">
    <property type="entry name" value="Znf_CW"/>
</dbReference>
<evidence type="ECO:0000259" key="8">
    <source>
        <dbReference type="PROSITE" id="PS51050"/>
    </source>
</evidence>
<keyword evidence="5" id="KW-0175">Coiled coil</keyword>
<feature type="compositionally biased region" description="Polar residues" evidence="7">
    <location>
        <begin position="517"/>
        <end position="532"/>
    </location>
</feature>
<feature type="compositionally biased region" description="Acidic residues" evidence="7">
    <location>
        <begin position="453"/>
        <end position="462"/>
    </location>
</feature>
<comment type="subcellular location">
    <subcellularLocation>
        <location evidence="1">Nucleus</location>
    </subcellularLocation>
</comment>
<accession>A0A2D0R396</accession>
<feature type="compositionally biased region" description="Low complexity" evidence="7">
    <location>
        <begin position="681"/>
        <end position="691"/>
    </location>
</feature>
<feature type="compositionally biased region" description="Polar residues" evidence="7">
    <location>
        <begin position="479"/>
        <end position="510"/>
    </location>
</feature>
<protein>
    <submittedName>
        <fullName evidence="10">MORC family CW-type zinc finger protein 3 isoform X1</fullName>
    </submittedName>
</protein>
<organism evidence="9 10">
    <name type="scientific">Ictalurus punctatus</name>
    <name type="common">Channel catfish</name>
    <name type="synonym">Silurus punctatus</name>
    <dbReference type="NCBI Taxonomy" id="7998"/>
    <lineage>
        <taxon>Eukaryota</taxon>
        <taxon>Metazoa</taxon>
        <taxon>Chordata</taxon>
        <taxon>Craniata</taxon>
        <taxon>Vertebrata</taxon>
        <taxon>Euteleostomi</taxon>
        <taxon>Actinopterygii</taxon>
        <taxon>Neopterygii</taxon>
        <taxon>Teleostei</taxon>
        <taxon>Ostariophysi</taxon>
        <taxon>Siluriformes</taxon>
        <taxon>Ictaluridae</taxon>
        <taxon>Ictalurus</taxon>
    </lineage>
</organism>
<evidence type="ECO:0000256" key="3">
    <source>
        <dbReference type="ARBA" id="ARBA00022771"/>
    </source>
</evidence>
<dbReference type="GO" id="GO:0016605">
    <property type="term" value="C:PML body"/>
    <property type="evidence" value="ECO:0007669"/>
    <property type="project" value="TreeGrafter"/>
</dbReference>
<feature type="compositionally biased region" description="Polar residues" evidence="7">
    <location>
        <begin position="564"/>
        <end position="573"/>
    </location>
</feature>
<evidence type="ECO:0000256" key="1">
    <source>
        <dbReference type="ARBA" id="ARBA00004123"/>
    </source>
</evidence>
<evidence type="ECO:0000256" key="4">
    <source>
        <dbReference type="ARBA" id="ARBA00022833"/>
    </source>
</evidence>
<dbReference type="PROSITE" id="PS51050">
    <property type="entry name" value="ZF_CW"/>
    <property type="match status" value="1"/>
</dbReference>
<dbReference type="InterPro" id="IPR036890">
    <property type="entry name" value="HATPase_C_sf"/>
</dbReference>
<keyword evidence="6" id="KW-0539">Nucleus</keyword>
<evidence type="ECO:0000256" key="7">
    <source>
        <dbReference type="SAM" id="MobiDB-lite"/>
    </source>
</evidence>
<evidence type="ECO:0000256" key="6">
    <source>
        <dbReference type="ARBA" id="ARBA00023242"/>
    </source>
</evidence>
<feature type="region of interest" description="Disordered" evidence="7">
    <location>
        <begin position="451"/>
        <end position="603"/>
    </location>
</feature>
<feature type="region of interest" description="Disordered" evidence="7">
    <location>
        <begin position="669"/>
        <end position="732"/>
    </location>
</feature>
<evidence type="ECO:0000256" key="2">
    <source>
        <dbReference type="ARBA" id="ARBA00022723"/>
    </source>
</evidence>
<dbReference type="PANTHER" id="PTHR23336:SF17">
    <property type="entry name" value="MORC FAMILY CW-TYPE ZINC FINGER PROTEIN 3"/>
    <property type="match status" value="1"/>
</dbReference>
<dbReference type="PANTHER" id="PTHR23336">
    <property type="entry name" value="ZINC FINGER CW-TYPE COILED-COIL DOMAIN PROTEIN 3"/>
    <property type="match status" value="1"/>
</dbReference>
<dbReference type="AlphaFoldDB" id="A0A2D0R396"/>
<dbReference type="GeneID" id="108266382"/>
<dbReference type="SUPFAM" id="SSF55874">
    <property type="entry name" value="ATPase domain of HSP90 chaperone/DNA topoisomerase II/histidine kinase"/>
    <property type="match status" value="1"/>
</dbReference>
<feature type="domain" description="CW-type" evidence="8">
    <location>
        <begin position="406"/>
        <end position="459"/>
    </location>
</feature>
<dbReference type="Gene3D" id="3.30.40.100">
    <property type="match status" value="1"/>
</dbReference>
<dbReference type="RefSeq" id="XP_017325072.1">
    <property type="nucleotide sequence ID" value="XM_017469583.2"/>
</dbReference>
<reference evidence="9" key="1">
    <citation type="journal article" date="2016" name="Nat. Commun.">
        <title>The channel catfish genome sequence provides insights into the evolution of scale formation in teleosts.</title>
        <authorList>
            <person name="Liu Z."/>
            <person name="Liu S."/>
            <person name="Yao J."/>
            <person name="Bao L."/>
            <person name="Zhang J."/>
            <person name="Li Y."/>
            <person name="Jiang C."/>
            <person name="Sun L."/>
            <person name="Wang R."/>
            <person name="Zhang Y."/>
            <person name="Zhou T."/>
            <person name="Zeng Q."/>
            <person name="Fu Q."/>
            <person name="Gao S."/>
            <person name="Li N."/>
            <person name="Koren S."/>
            <person name="Jiang Y."/>
            <person name="Zimin A."/>
            <person name="Xu P."/>
            <person name="Phillippy A.M."/>
            <person name="Geng X."/>
            <person name="Song L."/>
            <person name="Sun F."/>
            <person name="Li C."/>
            <person name="Wang X."/>
            <person name="Chen A."/>
            <person name="Jin Y."/>
            <person name="Yuan Z."/>
            <person name="Yang Y."/>
            <person name="Tan S."/>
            <person name="Peatman E."/>
            <person name="Lu J."/>
            <person name="Qin Z."/>
            <person name="Dunham R."/>
            <person name="Li Z."/>
            <person name="Sonstegard T."/>
            <person name="Feng J."/>
            <person name="Danzmann R.G."/>
            <person name="Schroeder S."/>
            <person name="Scheffler B."/>
            <person name="Duke M.V."/>
            <person name="Ballard L."/>
            <person name="Kucuktas H."/>
            <person name="Kaltenboeck L."/>
            <person name="Liu H."/>
            <person name="Armbruster J."/>
            <person name="Xie Y."/>
            <person name="Kirby M.L."/>
            <person name="Tian Y."/>
            <person name="Flanagan M.E."/>
            <person name="Mu W."/>
            <person name="Waldbieser G.C."/>
        </authorList>
    </citation>
    <scope>NUCLEOTIDE SEQUENCE [LARGE SCALE GENOMIC DNA]</scope>
    <source>
        <strain evidence="9">SDA103</strain>
    </source>
</reference>
<feature type="compositionally biased region" description="Basic and acidic residues" evidence="7">
    <location>
        <begin position="588"/>
        <end position="598"/>
    </location>
</feature>
<dbReference type="KEGG" id="ipu:108266382"/>
<evidence type="ECO:0000256" key="5">
    <source>
        <dbReference type="ARBA" id="ARBA00023054"/>
    </source>
</evidence>
<dbReference type="Pfam" id="PF17942">
    <property type="entry name" value="Morc6_S5"/>
    <property type="match status" value="1"/>
</dbReference>
<dbReference type="Gene3D" id="3.30.565.10">
    <property type="entry name" value="Histidine kinase-like ATPase, C-terminal domain"/>
    <property type="match status" value="1"/>
</dbReference>
<keyword evidence="9" id="KW-1185">Reference proteome</keyword>
<keyword evidence="2" id="KW-0479">Metal-binding</keyword>
<reference evidence="10" key="2">
    <citation type="submission" date="2025-08" db="UniProtKB">
        <authorList>
            <consortium name="RefSeq"/>
        </authorList>
    </citation>
    <scope>IDENTIFICATION</scope>
    <source>
        <tissue evidence="10">Blood</tissue>
    </source>
</reference>
<dbReference type="InterPro" id="IPR041006">
    <property type="entry name" value="Morc_S5"/>
</dbReference>
<sequence>MAAVTSRGIPLSSISPRYLHTNSTSHTWPFSAIAELIDNAYDPDVSAKQLWIDKSVIKHQDCLIFMDNGNGMDYDKMHKMLSFGFNDKQTIRGHVPVGLYGNGFKSGSMRLGKDAIVFSKKANTMCVGLLSQTYLKDTGAQNVMVPIVMFTNTGQTVSASPEHAEECLHDILTHSLFNTKEELLSEFSVIDGLCTNSRGTRIIIWNLRRTPSGELEFDFTKNPYDIRIPVDVYGRTGETNKRPAAGGVSVPESEYSLRAYCSILYLKPRMQIIIKGKKVETQLVTKTLANVLTDTYKPDSVKKAIPITFGYNTKSKEHYGLMMYHNNRLIKAYERVACQRKAEGRAVGVIGVIECNHLTPIHNKQDFDDTEDYRKILKNVGKKLEEYWKQQVYAPEFKPNYTEDTVKRPDQICIQCDDCLKWRKLPDGIDRKMLPKKWFCYMNSDPQFRSCTVEEEPEDSDDEKPRNQKTYKQHERNQKLQQENWKQQRPSIPKSSYQKKPSSVLISPSHTDADTRPSVNTLHDTQLPSSPGRQKRALDSQENQENPYNKKARRITSGHIPDNLPTSTVSAETFCSPAMFPPDSDANEAERKDVEKVKKQQSNKITQPTFEVEYLQAMQTIMQLQPMVESLKNEKCSLLTRCESLEKDLERIKRETEKAKVRVEDRGVQTDFHISSHEESASTSSGASNSGRRTDFGTQQHETQDRPKMGQETSNPQLLFAAPDQENISWSP</sequence>
<feature type="compositionally biased region" description="Basic and acidic residues" evidence="7">
    <location>
        <begin position="669"/>
        <end position="680"/>
    </location>
</feature>
<dbReference type="Pfam" id="PF07496">
    <property type="entry name" value="zf-CW"/>
    <property type="match status" value="1"/>
</dbReference>
<keyword evidence="4" id="KW-0862">Zinc</keyword>
<dbReference type="OrthoDB" id="757982at2759"/>
<keyword evidence="3" id="KW-0863">Zinc-finger</keyword>
<evidence type="ECO:0000313" key="10">
    <source>
        <dbReference type="RefSeq" id="XP_017325072.1"/>
    </source>
</evidence>
<name>A0A2D0R396_ICTPU</name>
<dbReference type="Pfam" id="PF13589">
    <property type="entry name" value="HATPase_c_3"/>
    <property type="match status" value="1"/>
</dbReference>
<evidence type="ECO:0000313" key="9">
    <source>
        <dbReference type="Proteomes" id="UP000221080"/>
    </source>
</evidence>
<proteinExistence type="predicted"/>
<dbReference type="InterPro" id="IPR045261">
    <property type="entry name" value="MORC_ATPase"/>
</dbReference>
<dbReference type="CDD" id="cd16931">
    <property type="entry name" value="HATPase_MORC-like"/>
    <property type="match status" value="1"/>
</dbReference>
<dbReference type="GO" id="GO:0016887">
    <property type="term" value="F:ATP hydrolysis activity"/>
    <property type="evidence" value="ECO:0007669"/>
    <property type="project" value="InterPro"/>
</dbReference>
<dbReference type="GO" id="GO:0008270">
    <property type="term" value="F:zinc ion binding"/>
    <property type="evidence" value="ECO:0007669"/>
    <property type="project" value="UniProtKB-KW"/>
</dbReference>
<dbReference type="Proteomes" id="UP000221080">
    <property type="component" value="Chromosome 6"/>
</dbReference>